<dbReference type="RefSeq" id="WP_163466243.1">
    <property type="nucleotide sequence ID" value="NZ_JAAAMG010000039.1"/>
</dbReference>
<dbReference type="Proteomes" id="UP000469011">
    <property type="component" value="Unassembled WGS sequence"/>
</dbReference>
<comment type="caution">
    <text evidence="2">The sequence shown here is derived from an EMBL/GenBank/DDBJ whole genome shotgun (WGS) entry which is preliminary data.</text>
</comment>
<evidence type="ECO:0000313" key="3">
    <source>
        <dbReference type="Proteomes" id="UP000469011"/>
    </source>
</evidence>
<accession>A0A6N9T8M9</accession>
<dbReference type="AlphaFoldDB" id="A0A6N9T8M9"/>
<sequence length="230" mass="24694">MKLVFALLGFAFRVTTWIVRGASRLIPRQSQLNRDPQSPAPRQQPAPTLARQATAAEGSGAAPSSQPPQQAVAMASPRPAAPPRPAAVLPSAAQILAHPDHAIYVTTGSQLMVPHPFGDELLDRLDHILMVAAHRDGDPFQIPPQLDDSAAPDTPAPAMPPPFEDGGFDPVEPQPLPAPDDALWCARAGEPFIKLAQQTPPIMPAAEEVDEEPELMLPLPDFFDDEAFDR</sequence>
<keyword evidence="3" id="KW-1185">Reference proteome</keyword>
<proteinExistence type="predicted"/>
<evidence type="ECO:0000256" key="1">
    <source>
        <dbReference type="SAM" id="MobiDB-lite"/>
    </source>
</evidence>
<feature type="region of interest" description="Disordered" evidence="1">
    <location>
        <begin position="208"/>
        <end position="230"/>
    </location>
</feature>
<dbReference type="EMBL" id="JAAAMG010000039">
    <property type="protein sequence ID" value="NDW07787.1"/>
    <property type="molecule type" value="Genomic_DNA"/>
</dbReference>
<organism evidence="2 3">
    <name type="scientific">Jiella pacifica</name>
    <dbReference type="NCBI Taxonomy" id="2696469"/>
    <lineage>
        <taxon>Bacteria</taxon>
        <taxon>Pseudomonadati</taxon>
        <taxon>Pseudomonadota</taxon>
        <taxon>Alphaproteobacteria</taxon>
        <taxon>Hyphomicrobiales</taxon>
        <taxon>Aurantimonadaceae</taxon>
        <taxon>Jiella</taxon>
    </lineage>
</organism>
<gene>
    <name evidence="2" type="ORF">GTK09_25610</name>
</gene>
<evidence type="ECO:0000313" key="2">
    <source>
        <dbReference type="EMBL" id="NDW07787.1"/>
    </source>
</evidence>
<reference evidence="2 3" key="1">
    <citation type="submission" date="2020-01" db="EMBL/GenBank/DDBJ databases">
        <title>Jiella pacifica sp. nov.</title>
        <authorList>
            <person name="Xue Z."/>
            <person name="Zhu S."/>
            <person name="Chen J."/>
            <person name="Yang J."/>
        </authorList>
    </citation>
    <scope>NUCLEOTIDE SEQUENCE [LARGE SCALE GENOMIC DNA]</scope>
    <source>
        <strain evidence="2 3">40Bstr34</strain>
    </source>
</reference>
<protein>
    <submittedName>
        <fullName evidence="2">Uncharacterized protein</fullName>
    </submittedName>
</protein>
<name>A0A6N9T8M9_9HYPH</name>
<feature type="region of interest" description="Disordered" evidence="1">
    <location>
        <begin position="29"/>
        <end position="87"/>
    </location>
</feature>